<dbReference type="EMBL" id="CM056815">
    <property type="protein sequence ID" value="KAJ8628804.1"/>
    <property type="molecule type" value="Genomic_DNA"/>
</dbReference>
<dbReference type="Proteomes" id="UP001234297">
    <property type="component" value="Chromosome 7"/>
</dbReference>
<accession>A0ACC2L5U9</accession>
<name>A0ACC2L5U9_PERAE</name>
<proteinExistence type="predicted"/>
<gene>
    <name evidence="1" type="ORF">MRB53_022127</name>
</gene>
<keyword evidence="2" id="KW-1185">Reference proteome</keyword>
<protein>
    <submittedName>
        <fullName evidence="1">Uncharacterized protein</fullName>
    </submittedName>
</protein>
<evidence type="ECO:0000313" key="2">
    <source>
        <dbReference type="Proteomes" id="UP001234297"/>
    </source>
</evidence>
<reference evidence="1 2" key="1">
    <citation type="journal article" date="2022" name="Hortic Res">
        <title>A haplotype resolved chromosomal level avocado genome allows analysis of novel avocado genes.</title>
        <authorList>
            <person name="Nath O."/>
            <person name="Fletcher S.J."/>
            <person name="Hayward A."/>
            <person name="Shaw L.M."/>
            <person name="Masouleh A.K."/>
            <person name="Furtado A."/>
            <person name="Henry R.J."/>
            <person name="Mitter N."/>
        </authorList>
    </citation>
    <scope>NUCLEOTIDE SEQUENCE [LARGE SCALE GENOMIC DNA]</scope>
    <source>
        <strain evidence="2">cv. Hass</strain>
    </source>
</reference>
<comment type="caution">
    <text evidence="1">The sequence shown here is derived from an EMBL/GenBank/DDBJ whole genome shotgun (WGS) entry which is preliminary data.</text>
</comment>
<sequence length="230" mass="25386">MSLRTRSKSTKGPSTTIQQPQQQEEQEEQDEQQLLIEKKEAPPPPPTSPSPSLSQRAVTQTLSSTAHLANLLPTGTLLAFHLLTPIFTSNGSCDSTTRLLTLILLLALASSCFLASFTDSFTYNGRLYYGLATPTGMWLFDYTEGNNVPDLTKYRLRLIDSVHGVLSVLVFIAVALRDRNTVNCFYPDPEKETQEALDIIPIGIGLISSLLFVIFPTRRHGIGYPVTSQN</sequence>
<organism evidence="1 2">
    <name type="scientific">Persea americana</name>
    <name type="common">Avocado</name>
    <dbReference type="NCBI Taxonomy" id="3435"/>
    <lineage>
        <taxon>Eukaryota</taxon>
        <taxon>Viridiplantae</taxon>
        <taxon>Streptophyta</taxon>
        <taxon>Embryophyta</taxon>
        <taxon>Tracheophyta</taxon>
        <taxon>Spermatophyta</taxon>
        <taxon>Magnoliopsida</taxon>
        <taxon>Magnoliidae</taxon>
        <taxon>Laurales</taxon>
        <taxon>Lauraceae</taxon>
        <taxon>Persea</taxon>
    </lineage>
</organism>
<evidence type="ECO:0000313" key="1">
    <source>
        <dbReference type="EMBL" id="KAJ8628804.1"/>
    </source>
</evidence>